<comment type="caution">
    <text evidence="7">The sequence shown here is derived from an EMBL/GenBank/DDBJ whole genome shotgun (WGS) entry which is preliminary data.</text>
</comment>
<dbReference type="CDD" id="cd07042">
    <property type="entry name" value="STAS_SulP_like_sulfate_transporter"/>
    <property type="match status" value="1"/>
</dbReference>
<proteinExistence type="predicted"/>
<dbReference type="PROSITE" id="PS50801">
    <property type="entry name" value="STAS"/>
    <property type="match status" value="1"/>
</dbReference>
<feature type="transmembrane region" description="Helical" evidence="5">
    <location>
        <begin position="255"/>
        <end position="282"/>
    </location>
</feature>
<name>A0ABW2HYS4_9ACTN</name>
<evidence type="ECO:0000259" key="6">
    <source>
        <dbReference type="PROSITE" id="PS50801"/>
    </source>
</evidence>
<sequence length="567" mass="59814">MIDVRRWMPGVQMVTTYKTSWLPRDLVAGIVLTTLLVPQGMAYAELAGLPAITGLYTSILCLLAYAVFGPSRILVLGPDSSLGPMIATVLIGALGAGADPAEAIALAGMLGLIVGVLLVLAGVAKLGFLADLLSHPTQVGYLNGLALTILVSQLPKLFGFSVDGDGLIEETRGFVEGVADGKTVPAATVIGLLGLAVIVSLRRWAPRVPGVLIAVVLSIFAVVAFGLEERGVDTVGALPQGLPSFALPSFDFSDLGILVGGAFGIALVSLTDTISTASAFAARTGQEVRGNQEMIGIGAANIAASFFQGFPVSTSGSRTAVAQQSGSRTQVTGVVGAVAISLLLVFAPGLLRDLPQPTLAAVVIAAALSLADIPAIALLWRRRRVEFSLAIAAFLGVAVLGVLPGIAVAVGLSVLNVFRKVWWPYQAVLGRAQGVNGYHDITVYPSAERLPGLLIFRFDAPLIFANARVFRDRVREFARTEPGLRWIIMAAEPITDVDTTAADMLEELDRELNEQGISLVFAEMKSPVHEKIDRYQLTRTIDPAHFFPTLEDAVAAFRRETGAEWTT</sequence>
<feature type="transmembrane region" description="Helical" evidence="5">
    <location>
        <begin position="80"/>
        <end position="98"/>
    </location>
</feature>
<dbReference type="InterPro" id="IPR036513">
    <property type="entry name" value="STAS_dom_sf"/>
</dbReference>
<protein>
    <submittedName>
        <fullName evidence="7">SulP family inorganic anion transporter</fullName>
    </submittedName>
</protein>
<feature type="transmembrane region" description="Helical" evidence="5">
    <location>
        <begin position="140"/>
        <end position="162"/>
    </location>
</feature>
<dbReference type="Pfam" id="PF00916">
    <property type="entry name" value="Sulfate_transp"/>
    <property type="match status" value="1"/>
</dbReference>
<keyword evidence="8" id="KW-1185">Reference proteome</keyword>
<feature type="transmembrane region" description="Helical" evidence="5">
    <location>
        <begin position="21"/>
        <end position="41"/>
    </location>
</feature>
<feature type="transmembrane region" description="Helical" evidence="5">
    <location>
        <begin position="182"/>
        <end position="201"/>
    </location>
</feature>
<feature type="transmembrane region" description="Helical" evidence="5">
    <location>
        <begin position="104"/>
        <end position="128"/>
    </location>
</feature>
<organism evidence="7 8">
    <name type="scientific">Paractinoplanes rhizophilus</name>
    <dbReference type="NCBI Taxonomy" id="1416877"/>
    <lineage>
        <taxon>Bacteria</taxon>
        <taxon>Bacillati</taxon>
        <taxon>Actinomycetota</taxon>
        <taxon>Actinomycetes</taxon>
        <taxon>Micromonosporales</taxon>
        <taxon>Micromonosporaceae</taxon>
        <taxon>Paractinoplanes</taxon>
    </lineage>
</organism>
<feature type="transmembrane region" description="Helical" evidence="5">
    <location>
        <begin position="387"/>
        <end position="415"/>
    </location>
</feature>
<keyword evidence="4 5" id="KW-0472">Membrane</keyword>
<feature type="transmembrane region" description="Helical" evidence="5">
    <location>
        <begin position="331"/>
        <end position="351"/>
    </location>
</feature>
<keyword evidence="2 5" id="KW-0812">Transmembrane</keyword>
<dbReference type="PANTHER" id="PTHR11814">
    <property type="entry name" value="SULFATE TRANSPORTER"/>
    <property type="match status" value="1"/>
</dbReference>
<evidence type="ECO:0000313" key="8">
    <source>
        <dbReference type="Proteomes" id="UP001596548"/>
    </source>
</evidence>
<comment type="subcellular location">
    <subcellularLocation>
        <location evidence="1">Membrane</location>
        <topology evidence="1">Multi-pass membrane protein</topology>
    </subcellularLocation>
</comment>
<accession>A0ABW2HYS4</accession>
<evidence type="ECO:0000256" key="1">
    <source>
        <dbReference type="ARBA" id="ARBA00004141"/>
    </source>
</evidence>
<evidence type="ECO:0000256" key="5">
    <source>
        <dbReference type="SAM" id="Phobius"/>
    </source>
</evidence>
<dbReference type="InterPro" id="IPR002645">
    <property type="entry name" value="STAS_dom"/>
</dbReference>
<feature type="transmembrane region" description="Helical" evidence="5">
    <location>
        <begin position="358"/>
        <end position="381"/>
    </location>
</feature>
<dbReference type="Proteomes" id="UP001596548">
    <property type="component" value="Unassembled WGS sequence"/>
</dbReference>
<evidence type="ECO:0000313" key="7">
    <source>
        <dbReference type="EMBL" id="MFC7277680.1"/>
    </source>
</evidence>
<evidence type="ECO:0000256" key="4">
    <source>
        <dbReference type="ARBA" id="ARBA00023136"/>
    </source>
</evidence>
<dbReference type="InterPro" id="IPR001902">
    <property type="entry name" value="SLC26A/SulP_fam"/>
</dbReference>
<reference evidence="8" key="1">
    <citation type="journal article" date="2019" name="Int. J. Syst. Evol. Microbiol.">
        <title>The Global Catalogue of Microorganisms (GCM) 10K type strain sequencing project: providing services to taxonomists for standard genome sequencing and annotation.</title>
        <authorList>
            <consortium name="The Broad Institute Genomics Platform"/>
            <consortium name="The Broad Institute Genome Sequencing Center for Infectious Disease"/>
            <person name="Wu L."/>
            <person name="Ma J."/>
        </authorList>
    </citation>
    <scope>NUCLEOTIDE SEQUENCE [LARGE SCALE GENOMIC DNA]</scope>
    <source>
        <strain evidence="8">XZYJT-10</strain>
    </source>
</reference>
<keyword evidence="3 5" id="KW-1133">Transmembrane helix</keyword>
<gene>
    <name evidence="7" type="ORF">ACFQS1_27125</name>
</gene>
<dbReference type="InterPro" id="IPR011547">
    <property type="entry name" value="SLC26A/SulP_dom"/>
</dbReference>
<dbReference type="EMBL" id="JBHTBJ010000024">
    <property type="protein sequence ID" value="MFC7277680.1"/>
    <property type="molecule type" value="Genomic_DNA"/>
</dbReference>
<dbReference type="Gene3D" id="3.30.750.24">
    <property type="entry name" value="STAS domain"/>
    <property type="match status" value="1"/>
</dbReference>
<dbReference type="Pfam" id="PF01740">
    <property type="entry name" value="STAS"/>
    <property type="match status" value="1"/>
</dbReference>
<feature type="transmembrane region" description="Helical" evidence="5">
    <location>
        <begin position="208"/>
        <end position="227"/>
    </location>
</feature>
<dbReference type="NCBIfam" id="TIGR00815">
    <property type="entry name" value="sulP"/>
    <property type="match status" value="1"/>
</dbReference>
<feature type="domain" description="STAS" evidence="6">
    <location>
        <begin position="443"/>
        <end position="557"/>
    </location>
</feature>
<evidence type="ECO:0000256" key="3">
    <source>
        <dbReference type="ARBA" id="ARBA00022989"/>
    </source>
</evidence>
<evidence type="ECO:0000256" key="2">
    <source>
        <dbReference type="ARBA" id="ARBA00022692"/>
    </source>
</evidence>
<dbReference type="RefSeq" id="WP_378973568.1">
    <property type="nucleotide sequence ID" value="NZ_JBHTBJ010000024.1"/>
</dbReference>
<dbReference type="SUPFAM" id="SSF52091">
    <property type="entry name" value="SpoIIaa-like"/>
    <property type="match status" value="1"/>
</dbReference>
<feature type="transmembrane region" description="Helical" evidence="5">
    <location>
        <begin position="47"/>
        <end position="68"/>
    </location>
</feature>